<feature type="domain" description="Histidine kinase" evidence="8">
    <location>
        <begin position="474"/>
        <end position="693"/>
    </location>
</feature>
<evidence type="ECO:0000313" key="9">
    <source>
        <dbReference type="EMBL" id="MDX6806586.1"/>
    </source>
</evidence>
<evidence type="ECO:0000256" key="5">
    <source>
        <dbReference type="ARBA" id="ARBA00022777"/>
    </source>
</evidence>
<dbReference type="EC" id="2.7.13.3" evidence="2"/>
<keyword evidence="7" id="KW-0812">Transmembrane</keyword>
<dbReference type="Pfam" id="PF02518">
    <property type="entry name" value="HATPase_c"/>
    <property type="match status" value="1"/>
</dbReference>
<dbReference type="SMART" id="SM00387">
    <property type="entry name" value="HATPase_c"/>
    <property type="match status" value="1"/>
</dbReference>
<dbReference type="CDD" id="cd00130">
    <property type="entry name" value="PAS"/>
    <property type="match status" value="1"/>
</dbReference>
<evidence type="ECO:0000313" key="10">
    <source>
        <dbReference type="Proteomes" id="UP001274321"/>
    </source>
</evidence>
<dbReference type="SMART" id="SM00388">
    <property type="entry name" value="HisKA"/>
    <property type="match status" value="1"/>
</dbReference>
<dbReference type="Proteomes" id="UP001274321">
    <property type="component" value="Unassembled WGS sequence"/>
</dbReference>
<evidence type="ECO:0000256" key="2">
    <source>
        <dbReference type="ARBA" id="ARBA00012438"/>
    </source>
</evidence>
<proteinExistence type="predicted"/>
<evidence type="ECO:0000256" key="6">
    <source>
        <dbReference type="SAM" id="Coils"/>
    </source>
</evidence>
<feature type="transmembrane region" description="Helical" evidence="7">
    <location>
        <begin position="140"/>
        <end position="161"/>
    </location>
</feature>
<dbReference type="PANTHER" id="PTHR43047:SF72">
    <property type="entry name" value="OSMOSENSING HISTIDINE PROTEIN KINASE SLN1"/>
    <property type="match status" value="1"/>
</dbReference>
<dbReference type="InterPro" id="IPR035965">
    <property type="entry name" value="PAS-like_dom_sf"/>
</dbReference>
<dbReference type="InterPro" id="IPR004358">
    <property type="entry name" value="Sig_transdc_His_kin-like_C"/>
</dbReference>
<dbReference type="InterPro" id="IPR013655">
    <property type="entry name" value="PAS_fold_3"/>
</dbReference>
<dbReference type="InterPro" id="IPR000014">
    <property type="entry name" value="PAS"/>
</dbReference>
<dbReference type="SMART" id="SM00091">
    <property type="entry name" value="PAS"/>
    <property type="match status" value="2"/>
</dbReference>
<keyword evidence="7" id="KW-0472">Membrane</keyword>
<dbReference type="SMART" id="SM00086">
    <property type="entry name" value="PAC"/>
    <property type="match status" value="1"/>
</dbReference>
<dbReference type="InterPro" id="IPR036097">
    <property type="entry name" value="HisK_dim/P_sf"/>
</dbReference>
<evidence type="ECO:0000256" key="1">
    <source>
        <dbReference type="ARBA" id="ARBA00000085"/>
    </source>
</evidence>
<dbReference type="Pfam" id="PF08447">
    <property type="entry name" value="PAS_3"/>
    <property type="match status" value="1"/>
</dbReference>
<keyword evidence="3" id="KW-0597">Phosphoprotein</keyword>
<sequence length="703" mass="76447">MLSQSSETLSLVASHLAGEAERSAITEPDLASQASAFIRSEAVLSATTLGRGLFVTNPAGQIIAVTGTGLGTLGGDLEAAIGPAGALTTFAAQAGVMTLEPPGSGPIMATVRNLPEAAGQLTLVWPQEDALADWRAEVRLMAMSIAAMCALAALFATAYYLQSARARGNVALASQLQTRIDTALSRGRSGLLDWDLARGRIFWSRSMYELLGMEPRNEMISFGTFLGVVHPQDVDLYELADELLRGDSSAIDQAFRVRHTSGDWIWMRIRAEVVRRHGQSPRVIGICVDVTEERSLAERTVTADLRLRDAIETISEAFVLWDADSRLVLCNSKFQHFYDLNDAAVAAGTPYERVISAGRAPVVRTQIRPEGRPEEGARTYEAQIEDGRWLHINERRTKDGGFVSIGTDITSLKRHEERLLESEKRQTATIADLQKTRQALELQARQLHDLAEKYAEQKAEAESANKTKSDFLANISHELRTPLNAIIGFSEIMSSGAFGQLGSPKYEEYCRDIGDSGKYLLDVINDILEISRIESGHHRISLEDVDLDATVLDAMRVIMPLAQEKGLALRAEAATGIVTKADRRALKQILLNLVSNAVKFTPPGGRVTVRARPVGGAINIYVEDTGIGIPREALSKLGRPFEQVENQFTKTHKGSGLGLAIARSLVELHNGSMRIRSTVGAGTIVLVRLPLSDDAQLPQALAS</sequence>
<name>A0ABU4RP09_9HYPH</name>
<gene>
    <name evidence="9" type="ORF">SCD90_10960</name>
</gene>
<feature type="coiled-coil region" evidence="6">
    <location>
        <begin position="423"/>
        <end position="467"/>
    </location>
</feature>
<dbReference type="InterPro" id="IPR001610">
    <property type="entry name" value="PAC"/>
</dbReference>
<accession>A0ABU4RP09</accession>
<dbReference type="InterPro" id="IPR005467">
    <property type="entry name" value="His_kinase_dom"/>
</dbReference>
<dbReference type="SUPFAM" id="SSF55874">
    <property type="entry name" value="ATPase domain of HSP90 chaperone/DNA topoisomerase II/histidine kinase"/>
    <property type="match status" value="1"/>
</dbReference>
<dbReference type="RefSeq" id="WP_319844715.1">
    <property type="nucleotide sequence ID" value="NZ_JAXAFJ010000006.1"/>
</dbReference>
<keyword evidence="10" id="KW-1185">Reference proteome</keyword>
<dbReference type="Gene3D" id="3.30.565.10">
    <property type="entry name" value="Histidine kinase-like ATPase, C-terminal domain"/>
    <property type="match status" value="1"/>
</dbReference>
<evidence type="ECO:0000256" key="4">
    <source>
        <dbReference type="ARBA" id="ARBA00022679"/>
    </source>
</evidence>
<dbReference type="SUPFAM" id="SSF55785">
    <property type="entry name" value="PYP-like sensor domain (PAS domain)"/>
    <property type="match status" value="2"/>
</dbReference>
<evidence type="ECO:0000256" key="7">
    <source>
        <dbReference type="SAM" id="Phobius"/>
    </source>
</evidence>
<evidence type="ECO:0000259" key="8">
    <source>
        <dbReference type="PROSITE" id="PS50109"/>
    </source>
</evidence>
<keyword evidence="9" id="KW-0067">ATP-binding</keyword>
<dbReference type="InterPro" id="IPR003661">
    <property type="entry name" value="HisK_dim/P_dom"/>
</dbReference>
<keyword evidence="5" id="KW-0418">Kinase</keyword>
<dbReference type="NCBIfam" id="TIGR00229">
    <property type="entry name" value="sensory_box"/>
    <property type="match status" value="1"/>
</dbReference>
<comment type="caution">
    <text evidence="9">The sequence shown here is derived from an EMBL/GenBank/DDBJ whole genome shotgun (WGS) entry which is preliminary data.</text>
</comment>
<dbReference type="GO" id="GO:0005524">
    <property type="term" value="F:ATP binding"/>
    <property type="evidence" value="ECO:0007669"/>
    <property type="project" value="UniProtKB-KW"/>
</dbReference>
<organism evidence="9 10">
    <name type="scientific">Terrihabitans rhizophilus</name>
    <dbReference type="NCBI Taxonomy" id="3092662"/>
    <lineage>
        <taxon>Bacteria</taxon>
        <taxon>Pseudomonadati</taxon>
        <taxon>Pseudomonadota</taxon>
        <taxon>Alphaproteobacteria</taxon>
        <taxon>Hyphomicrobiales</taxon>
        <taxon>Terrihabitans</taxon>
    </lineage>
</organism>
<dbReference type="Pfam" id="PF00512">
    <property type="entry name" value="HisKA"/>
    <property type="match status" value="1"/>
</dbReference>
<dbReference type="InterPro" id="IPR036890">
    <property type="entry name" value="HATPase_C_sf"/>
</dbReference>
<protein>
    <recommendedName>
        <fullName evidence="2">histidine kinase</fullName>
        <ecNumber evidence="2">2.7.13.3</ecNumber>
    </recommendedName>
</protein>
<dbReference type="EMBL" id="JAXAFJ010000006">
    <property type="protein sequence ID" value="MDX6806586.1"/>
    <property type="molecule type" value="Genomic_DNA"/>
</dbReference>
<dbReference type="Gene3D" id="1.10.287.130">
    <property type="match status" value="1"/>
</dbReference>
<dbReference type="Pfam" id="PF12860">
    <property type="entry name" value="PAS_7"/>
    <property type="match status" value="1"/>
</dbReference>
<dbReference type="Gene3D" id="3.30.450.20">
    <property type="entry name" value="PAS domain"/>
    <property type="match status" value="2"/>
</dbReference>
<evidence type="ECO:0000256" key="3">
    <source>
        <dbReference type="ARBA" id="ARBA00022553"/>
    </source>
</evidence>
<dbReference type="InterPro" id="IPR003594">
    <property type="entry name" value="HATPase_dom"/>
</dbReference>
<keyword evidence="7" id="KW-1133">Transmembrane helix</keyword>
<keyword evidence="9" id="KW-0547">Nucleotide-binding</keyword>
<dbReference type="SUPFAM" id="SSF47384">
    <property type="entry name" value="Homodimeric domain of signal transducing histidine kinase"/>
    <property type="match status" value="1"/>
</dbReference>
<keyword evidence="4" id="KW-0808">Transferase</keyword>
<dbReference type="PANTHER" id="PTHR43047">
    <property type="entry name" value="TWO-COMPONENT HISTIDINE PROTEIN KINASE"/>
    <property type="match status" value="1"/>
</dbReference>
<comment type="catalytic activity">
    <reaction evidence="1">
        <text>ATP + protein L-histidine = ADP + protein N-phospho-L-histidine.</text>
        <dbReference type="EC" id="2.7.13.3"/>
    </reaction>
</comment>
<reference evidence="9 10" key="1">
    <citation type="submission" date="2023-11" db="EMBL/GenBank/DDBJ databases">
        <authorList>
            <person name="Bao R."/>
        </authorList>
    </citation>
    <scope>NUCLEOTIDE SEQUENCE [LARGE SCALE GENOMIC DNA]</scope>
    <source>
        <strain evidence="9 10">PJ23</strain>
    </source>
</reference>
<keyword evidence="6" id="KW-0175">Coiled coil</keyword>
<dbReference type="PROSITE" id="PS50109">
    <property type="entry name" value="HIS_KIN"/>
    <property type="match status" value="1"/>
</dbReference>
<dbReference type="CDD" id="cd16922">
    <property type="entry name" value="HATPase_EvgS-ArcB-TorS-like"/>
    <property type="match status" value="1"/>
</dbReference>
<dbReference type="PRINTS" id="PR00344">
    <property type="entry name" value="BCTRLSENSOR"/>
</dbReference>
<dbReference type="CDD" id="cd00082">
    <property type="entry name" value="HisKA"/>
    <property type="match status" value="1"/>
</dbReference>